<dbReference type="PANTHER" id="PTHR42829">
    <property type="entry name" value="NADH-UBIQUINONE OXIDOREDUCTASE CHAIN 5"/>
    <property type="match status" value="1"/>
</dbReference>
<feature type="transmembrane region" description="Helical" evidence="7">
    <location>
        <begin position="6"/>
        <end position="25"/>
    </location>
</feature>
<dbReference type="PANTHER" id="PTHR42829:SF1">
    <property type="entry name" value="INORGANIC CARBON TRANSPORTER SUBUNIT DABB-RELATED"/>
    <property type="match status" value="1"/>
</dbReference>
<gene>
    <name evidence="7" type="primary">dabB</name>
    <name evidence="11" type="ORF">LOC71_09250</name>
</gene>
<proteinExistence type="inferred from homology"/>
<feature type="transmembrane region" description="Helical" evidence="7">
    <location>
        <begin position="37"/>
        <end position="60"/>
    </location>
</feature>
<comment type="caution">
    <text evidence="11">The sequence shown here is derived from an EMBL/GenBank/DDBJ whole genome shotgun (WGS) entry which is preliminary data.</text>
</comment>
<feature type="transmembrane region" description="Helical" evidence="7">
    <location>
        <begin position="121"/>
        <end position="147"/>
    </location>
</feature>
<evidence type="ECO:0000313" key="11">
    <source>
        <dbReference type="EMBL" id="MCC9642459.1"/>
    </source>
</evidence>
<keyword evidence="12" id="KW-1185">Reference proteome</keyword>
<dbReference type="Pfam" id="PF00361">
    <property type="entry name" value="Proton_antipo_M"/>
    <property type="match status" value="1"/>
</dbReference>
<keyword evidence="5 7" id="KW-1133">Transmembrane helix</keyword>
<feature type="transmembrane region" description="Helical" evidence="7">
    <location>
        <begin position="80"/>
        <end position="101"/>
    </location>
</feature>
<dbReference type="PRINTS" id="PR01434">
    <property type="entry name" value="NADHDHGNASE5"/>
</dbReference>
<evidence type="ECO:0000256" key="1">
    <source>
        <dbReference type="ARBA" id="ARBA00004127"/>
    </source>
</evidence>
<keyword evidence="2 7" id="KW-0813">Transport</keyword>
<evidence type="ECO:0000256" key="3">
    <source>
        <dbReference type="ARBA" id="ARBA00022475"/>
    </source>
</evidence>
<feature type="domain" description="NADH:quinone oxidoreductase/Mrp antiporter transmembrane" evidence="9">
    <location>
        <begin position="135"/>
        <end position="391"/>
    </location>
</feature>
<feature type="transmembrane region" description="Helical" evidence="7">
    <location>
        <begin position="379"/>
        <end position="399"/>
    </location>
</feature>
<feature type="transmembrane region" description="Helical" evidence="7">
    <location>
        <begin position="322"/>
        <end position="344"/>
    </location>
</feature>
<dbReference type="InterPro" id="IPR001516">
    <property type="entry name" value="Proton_antipo_N"/>
</dbReference>
<feature type="transmembrane region" description="Helical" evidence="7">
    <location>
        <begin position="215"/>
        <end position="232"/>
    </location>
</feature>
<accession>A0ABS8NGB8</accession>
<comment type="function">
    <text evidence="7">Part of an energy-coupled inorganic carbon pump.</text>
</comment>
<dbReference type="Proteomes" id="UP001430306">
    <property type="component" value="Unassembled WGS sequence"/>
</dbReference>
<comment type="subcellular location">
    <subcellularLocation>
        <location evidence="7">Cell membrane</location>
        <topology evidence="7">Multi-pass membrane protein</topology>
    </subcellularLocation>
    <subcellularLocation>
        <location evidence="1">Endomembrane system</location>
        <topology evidence="1">Multi-pass membrane protein</topology>
    </subcellularLocation>
    <subcellularLocation>
        <location evidence="8">Membrane</location>
        <topology evidence="8">Multi-pass membrane protein</topology>
    </subcellularLocation>
</comment>
<dbReference type="InterPro" id="IPR001750">
    <property type="entry name" value="ND/Mrp_TM"/>
</dbReference>
<keyword evidence="4 7" id="KW-0812">Transmembrane</keyword>
<organism evidence="11 12">
    <name type="scientific">Rhodopirellula halodulae</name>
    <dbReference type="NCBI Taxonomy" id="2894198"/>
    <lineage>
        <taxon>Bacteria</taxon>
        <taxon>Pseudomonadati</taxon>
        <taxon>Planctomycetota</taxon>
        <taxon>Planctomycetia</taxon>
        <taxon>Pirellulales</taxon>
        <taxon>Pirellulaceae</taxon>
        <taxon>Rhodopirellula</taxon>
    </lineage>
</organism>
<evidence type="ECO:0000259" key="10">
    <source>
        <dbReference type="Pfam" id="PF00662"/>
    </source>
</evidence>
<dbReference type="RefSeq" id="WP_230273269.1">
    <property type="nucleotide sequence ID" value="NZ_JAJKFW010000020.1"/>
</dbReference>
<comment type="similarity">
    <text evidence="7">Belongs to the inorganic carbon transporter (TC 9.A.2) DabB family.</text>
</comment>
<evidence type="ECO:0000256" key="4">
    <source>
        <dbReference type="ARBA" id="ARBA00022692"/>
    </source>
</evidence>
<dbReference type="InterPro" id="IPR046396">
    <property type="entry name" value="Transporter_DabB"/>
</dbReference>
<feature type="transmembrane region" description="Helical" evidence="7">
    <location>
        <begin position="467"/>
        <end position="489"/>
    </location>
</feature>
<feature type="transmembrane region" description="Helical" evidence="7">
    <location>
        <begin position="181"/>
        <end position="203"/>
    </location>
</feature>
<feature type="transmembrane region" description="Helical" evidence="7">
    <location>
        <begin position="405"/>
        <end position="423"/>
    </location>
</feature>
<dbReference type="EMBL" id="JAJKFW010000020">
    <property type="protein sequence ID" value="MCC9642459.1"/>
    <property type="molecule type" value="Genomic_DNA"/>
</dbReference>
<feature type="domain" description="NADH-Ubiquinone oxidoreductase (complex I) chain 5 N-terminal" evidence="10">
    <location>
        <begin position="77"/>
        <end position="119"/>
    </location>
</feature>
<keyword evidence="3 7" id="KW-1003">Cell membrane</keyword>
<comment type="subunit">
    <text evidence="7">Forms a complex with DabA.</text>
</comment>
<feature type="transmembrane region" description="Helical" evidence="7">
    <location>
        <begin position="282"/>
        <end position="302"/>
    </location>
</feature>
<reference evidence="11" key="1">
    <citation type="submission" date="2021-11" db="EMBL/GenBank/DDBJ databases">
        <title>Genome sequence.</title>
        <authorList>
            <person name="Sun Q."/>
        </authorList>
    </citation>
    <scope>NUCLEOTIDE SEQUENCE</scope>
    <source>
        <strain evidence="11">JC740</strain>
    </source>
</reference>
<evidence type="ECO:0000259" key="9">
    <source>
        <dbReference type="Pfam" id="PF00361"/>
    </source>
</evidence>
<protein>
    <recommendedName>
        <fullName evidence="7">Probable inorganic carbon transporter subunit DabB</fullName>
    </recommendedName>
</protein>
<evidence type="ECO:0000256" key="2">
    <source>
        <dbReference type="ARBA" id="ARBA00022448"/>
    </source>
</evidence>
<evidence type="ECO:0000256" key="5">
    <source>
        <dbReference type="ARBA" id="ARBA00022989"/>
    </source>
</evidence>
<evidence type="ECO:0000256" key="7">
    <source>
        <dbReference type="HAMAP-Rule" id="MF_00862"/>
    </source>
</evidence>
<feature type="transmembrane region" description="Helical" evidence="7">
    <location>
        <begin position="435"/>
        <end position="455"/>
    </location>
</feature>
<dbReference type="HAMAP" id="MF_00862">
    <property type="entry name" value="DabB"/>
    <property type="match status" value="1"/>
</dbReference>
<evidence type="ECO:0000256" key="6">
    <source>
        <dbReference type="ARBA" id="ARBA00023136"/>
    </source>
</evidence>
<evidence type="ECO:0000256" key="8">
    <source>
        <dbReference type="RuleBase" id="RU000320"/>
    </source>
</evidence>
<evidence type="ECO:0000313" key="12">
    <source>
        <dbReference type="Proteomes" id="UP001430306"/>
    </source>
</evidence>
<feature type="transmembrane region" description="Helical" evidence="7">
    <location>
        <begin position="252"/>
        <end position="270"/>
    </location>
</feature>
<dbReference type="InterPro" id="IPR003945">
    <property type="entry name" value="NU5C-like"/>
</dbReference>
<sequence>MLETIALVLAVPILCLLSLACVPSRQANKRVDQLRRIVPWILGTQTILATFLVVACAFGSNAPLSVTCFDVSKQHGIGFGIFVDGVSSLMLFMVSLVGFVVSRFSIRYLDGEAMQGRYFRWLGLTAGAVSLMVVAGNLLMFFAAWVMTSFGLHQLLVHYRHRPAATQAAWAKFTISRLGDAFLVVALSLTFHSFGTFDLEVLLDEAKRLSSNSTIDISHTLIGWFIVLGAMTKSAQFPFHAWLPNTMETPTPVSALMHAGIVNAGGYLIVRTNPLVSLSPQAMLALVIVGAFTACFAGLVMMTQTSVKRSLAYSTIAQMGFMMLQCGLGAFSMAMLHILAHSFYKAHAFLSSGSVIAQSNATRGALDSFSKSKPAFGTLLLAMTTTLLAIAAVSLAFGVDVIGKQGGLALAFLLFLALTTWGWRLFASGRAIPRLVAVAGIAVLCVTYLGSYVAVHHLVFPAIVDGAGPAASSLIVVEVCFAFLALFWINIALVQQLRPTWLEPLRIHAANGFYVDEIYRRVFGPLVNS</sequence>
<dbReference type="Pfam" id="PF00662">
    <property type="entry name" value="Proton_antipo_N"/>
    <property type="match status" value="1"/>
</dbReference>
<keyword evidence="6 7" id="KW-0472">Membrane</keyword>
<name>A0ABS8NGB8_9BACT</name>